<feature type="region of interest" description="Disordered" evidence="1">
    <location>
        <begin position="168"/>
        <end position="194"/>
    </location>
</feature>
<protein>
    <recommendedName>
        <fullName evidence="4">SPOR domain-containing protein</fullName>
    </recommendedName>
</protein>
<name>A0AB37E9I5_9CAUL</name>
<sequence length="194" mass="19769">MSMTYADVTTNTAAVDATGRSADEVFVPRYAQRRSRSNKSVKTWMIIAPIGALAVIGTAAALMMGGDAPAAPASSAQPLSTPAPQMQTAPTALTPVETPLAQPVPVQTTPQTTPAPVPRRAEPAVRRAAQSAPPAERPAPRVDRPVEPTGPRPYSAATAALNTAALNTAASPAASAPASVQIQPPPTVSVEPVN</sequence>
<feature type="compositionally biased region" description="Low complexity" evidence="1">
    <location>
        <begin position="67"/>
        <end position="85"/>
    </location>
</feature>
<dbReference type="RefSeq" id="WP_008258812.1">
    <property type="nucleotide sequence ID" value="NZ_CP048751.1"/>
</dbReference>
<dbReference type="Proteomes" id="UP000501325">
    <property type="component" value="Chromosome"/>
</dbReference>
<dbReference type="AlphaFoldDB" id="A0AB37E9I5"/>
<evidence type="ECO:0000313" key="3">
    <source>
        <dbReference type="Proteomes" id="UP000501325"/>
    </source>
</evidence>
<feature type="region of interest" description="Disordered" evidence="1">
    <location>
        <begin position="102"/>
        <end position="156"/>
    </location>
</feature>
<evidence type="ECO:0000313" key="2">
    <source>
        <dbReference type="EMBL" id="QIH73668.1"/>
    </source>
</evidence>
<organism evidence="2 3">
    <name type="scientific">Brevundimonas mediterranea</name>
    <dbReference type="NCBI Taxonomy" id="74329"/>
    <lineage>
        <taxon>Bacteria</taxon>
        <taxon>Pseudomonadati</taxon>
        <taxon>Pseudomonadota</taxon>
        <taxon>Alphaproteobacteria</taxon>
        <taxon>Caulobacterales</taxon>
        <taxon>Caulobacteraceae</taxon>
        <taxon>Brevundimonas</taxon>
    </lineage>
</organism>
<gene>
    <name evidence="2" type="ORF">GYM46_12340</name>
</gene>
<dbReference type="EMBL" id="CP048751">
    <property type="protein sequence ID" value="QIH73668.1"/>
    <property type="molecule type" value="Genomic_DNA"/>
</dbReference>
<proteinExistence type="predicted"/>
<evidence type="ECO:0000256" key="1">
    <source>
        <dbReference type="SAM" id="MobiDB-lite"/>
    </source>
</evidence>
<feature type="compositionally biased region" description="Low complexity" evidence="1">
    <location>
        <begin position="168"/>
        <end position="179"/>
    </location>
</feature>
<dbReference type="KEGG" id="bmed:GYM46_12340"/>
<feature type="compositionally biased region" description="Low complexity" evidence="1">
    <location>
        <begin position="102"/>
        <end position="114"/>
    </location>
</feature>
<reference evidence="2 3" key="1">
    <citation type="submission" date="2020-01" db="EMBL/GenBank/DDBJ databases">
        <authorList>
            <person name="Wang S."/>
        </authorList>
    </citation>
    <scope>NUCLEOTIDE SEQUENCE [LARGE SCALE GENOMIC DNA]</scope>
    <source>
        <strain evidence="2 3">D151-2-6</strain>
    </source>
</reference>
<accession>A0AB37E9I5</accession>
<feature type="region of interest" description="Disordered" evidence="1">
    <location>
        <begin position="67"/>
        <end position="88"/>
    </location>
</feature>
<evidence type="ECO:0008006" key="4">
    <source>
        <dbReference type="Google" id="ProtNLM"/>
    </source>
</evidence>